<dbReference type="InterPro" id="IPR006527">
    <property type="entry name" value="F-box-assoc_dom_typ1"/>
</dbReference>
<dbReference type="InterPro" id="IPR001810">
    <property type="entry name" value="F-box_dom"/>
</dbReference>
<dbReference type="STRING" id="3871.A0A1J7HMC9"/>
<dbReference type="OrthoDB" id="1432085at2759"/>
<dbReference type="PANTHER" id="PTHR31672">
    <property type="entry name" value="BNACNNG10540D PROTEIN"/>
    <property type="match status" value="1"/>
</dbReference>
<reference evidence="2 3" key="1">
    <citation type="journal article" date="2017" name="Plant Biotechnol. J.">
        <title>A comprehensive draft genome sequence for lupin (Lupinus angustifolius), an emerging health food: insights into plant-microbe interactions and legume evolution.</title>
        <authorList>
            <person name="Hane J.K."/>
            <person name="Ming Y."/>
            <person name="Kamphuis L.G."/>
            <person name="Nelson M.N."/>
            <person name="Garg G."/>
            <person name="Atkins C.A."/>
            <person name="Bayer P.E."/>
            <person name="Bravo A."/>
            <person name="Bringans S."/>
            <person name="Cannon S."/>
            <person name="Edwards D."/>
            <person name="Foley R."/>
            <person name="Gao L.L."/>
            <person name="Harrison M.J."/>
            <person name="Huang W."/>
            <person name="Hurgobin B."/>
            <person name="Li S."/>
            <person name="Liu C.W."/>
            <person name="McGrath A."/>
            <person name="Morahan G."/>
            <person name="Murray J."/>
            <person name="Weller J."/>
            <person name="Jian J."/>
            <person name="Singh K.B."/>
        </authorList>
    </citation>
    <scope>NUCLEOTIDE SEQUENCE [LARGE SCALE GENOMIC DNA]</scope>
    <source>
        <strain evidence="3">cv. Tanjil</strain>
        <tissue evidence="2">Whole plant</tissue>
    </source>
</reference>
<accession>A0A1J7HMC9</accession>
<evidence type="ECO:0000313" key="2">
    <source>
        <dbReference type="EMBL" id="OIW14031.1"/>
    </source>
</evidence>
<evidence type="ECO:0000259" key="1">
    <source>
        <dbReference type="PROSITE" id="PS50181"/>
    </source>
</evidence>
<protein>
    <recommendedName>
        <fullName evidence="1">F-box domain-containing protein</fullName>
    </recommendedName>
</protein>
<dbReference type="NCBIfam" id="TIGR01640">
    <property type="entry name" value="F_box_assoc_1"/>
    <property type="match status" value="1"/>
</dbReference>
<keyword evidence="3" id="KW-1185">Reference proteome</keyword>
<dbReference type="InterPro" id="IPR017451">
    <property type="entry name" value="F-box-assoc_interact_dom"/>
</dbReference>
<dbReference type="Pfam" id="PF00646">
    <property type="entry name" value="F-box"/>
    <property type="match status" value="1"/>
</dbReference>
<dbReference type="AlphaFoldDB" id="A0A1J7HMC9"/>
<dbReference type="Pfam" id="PF07734">
    <property type="entry name" value="FBA_1"/>
    <property type="match status" value="1"/>
</dbReference>
<dbReference type="PROSITE" id="PS50181">
    <property type="entry name" value="FBOX"/>
    <property type="match status" value="1"/>
</dbReference>
<organism evidence="2 3">
    <name type="scientific">Lupinus angustifolius</name>
    <name type="common">Narrow-leaved blue lupine</name>
    <dbReference type="NCBI Taxonomy" id="3871"/>
    <lineage>
        <taxon>Eukaryota</taxon>
        <taxon>Viridiplantae</taxon>
        <taxon>Streptophyta</taxon>
        <taxon>Embryophyta</taxon>
        <taxon>Tracheophyta</taxon>
        <taxon>Spermatophyta</taxon>
        <taxon>Magnoliopsida</taxon>
        <taxon>eudicotyledons</taxon>
        <taxon>Gunneridae</taxon>
        <taxon>Pentapetalae</taxon>
        <taxon>rosids</taxon>
        <taxon>fabids</taxon>
        <taxon>Fabales</taxon>
        <taxon>Fabaceae</taxon>
        <taxon>Papilionoideae</taxon>
        <taxon>50 kb inversion clade</taxon>
        <taxon>genistoids sensu lato</taxon>
        <taxon>core genistoids</taxon>
        <taxon>Genisteae</taxon>
        <taxon>Lupinus</taxon>
    </lineage>
</organism>
<sequence>METGDHAQLPLSGILPDELVIEILSRIPIKSLLQFRCVSKSWKSLISHNPQFVKLHLHNSPKNDNLILFVNKGLDEEEDDFDIRAIYCSKQTLLDNNISSIVNAEDGRCFVVNDTNWSVGSCNGLVCFRSHLVNNEVIESHFRFWNPALRLISKKSPALYVNKLPGDPFSPARYGFGYDSSSDTYKVVVMILGLENTIVKVHSMGESCWKEILSFPTFPIGELDGQFLNGTLNWLALDKSGYGYDWRTVTVNHLVIFSLDLEKETYRHLSLPAGLVEVSCVESNLKVLGGYLCFFFHYRGTHFVMWQMKEFGVEMSWTQLFIISDQHLQFDIDHPLIPLCTSENGDVIVMARTDDFGAIIYNWKSNRVELIETNNEFLENGEDYVESLVFPG</sequence>
<feature type="domain" description="F-box" evidence="1">
    <location>
        <begin position="15"/>
        <end position="55"/>
    </location>
</feature>
<dbReference type="Proteomes" id="UP000188354">
    <property type="component" value="Chromosome LG04"/>
</dbReference>
<proteinExistence type="predicted"/>
<gene>
    <name evidence="2" type="ORF">TanjilG_11376</name>
</gene>
<dbReference type="PANTHER" id="PTHR31672:SF13">
    <property type="entry name" value="F-BOX PROTEIN CPR30-LIKE"/>
    <property type="match status" value="1"/>
</dbReference>
<dbReference type="OMA" id="CENISIM"/>
<dbReference type="CDD" id="cd22157">
    <property type="entry name" value="F-box_AtFBW1-like"/>
    <property type="match status" value="1"/>
</dbReference>
<dbReference type="Gramene" id="OIW14031">
    <property type="protein sequence ID" value="OIW14031"/>
    <property type="gene ID" value="TanjilG_11376"/>
</dbReference>
<dbReference type="InterPro" id="IPR050796">
    <property type="entry name" value="SCF_F-box_component"/>
</dbReference>
<dbReference type="KEGG" id="lang:109345254"/>
<dbReference type="Gene3D" id="1.20.1280.50">
    <property type="match status" value="1"/>
</dbReference>
<dbReference type="EMBL" id="CM007364">
    <property type="protein sequence ID" value="OIW14031.1"/>
    <property type="molecule type" value="Genomic_DNA"/>
</dbReference>
<name>A0A1J7HMC9_LUPAN</name>
<dbReference type="SUPFAM" id="SSF81383">
    <property type="entry name" value="F-box domain"/>
    <property type="match status" value="1"/>
</dbReference>
<dbReference type="SMART" id="SM00256">
    <property type="entry name" value="FBOX"/>
    <property type="match status" value="1"/>
</dbReference>
<evidence type="ECO:0000313" key="3">
    <source>
        <dbReference type="Proteomes" id="UP000188354"/>
    </source>
</evidence>
<dbReference type="InterPro" id="IPR036047">
    <property type="entry name" value="F-box-like_dom_sf"/>
</dbReference>